<evidence type="ECO:0000256" key="1">
    <source>
        <dbReference type="ARBA" id="ARBA00029440"/>
    </source>
</evidence>
<comment type="caution">
    <text evidence="2">The sequence shown here is derived from an EMBL/GenBank/DDBJ whole genome shotgun (WGS) entry which is preliminary data.</text>
</comment>
<gene>
    <name evidence="2" type="ORF">GOP47_0025796</name>
</gene>
<feature type="non-terminal residue" evidence="2">
    <location>
        <position position="1"/>
    </location>
</feature>
<feature type="non-terminal residue" evidence="2">
    <location>
        <position position="78"/>
    </location>
</feature>
<accession>A0A9D4U1A6</accession>
<sequence length="78" mass="8416">VEYIEGGWPGSNKKDAEFFSVCKAEIMTNKTQTKLTAFGATRRKGTTCDEVGAHSSIVEASFHALVDGLEFGIVNCSE</sequence>
<evidence type="ECO:0008006" key="4">
    <source>
        <dbReference type="Google" id="ProtNLM"/>
    </source>
</evidence>
<dbReference type="AlphaFoldDB" id="A0A9D4U1A6"/>
<name>A0A9D4U1A6_ADICA</name>
<dbReference type="PANTHER" id="PTHR43538">
    <property type="entry name" value="ALPHA-IPM SYNTHASE/HOMOCITRATE SYNTHASE"/>
    <property type="match status" value="1"/>
</dbReference>
<dbReference type="Proteomes" id="UP000886520">
    <property type="component" value="Chromosome 25"/>
</dbReference>
<dbReference type="InterPro" id="IPR005675">
    <property type="entry name" value="Citramal_synthase"/>
</dbReference>
<protein>
    <recommendedName>
        <fullName evidence="4">Citramalate synthase</fullName>
    </recommendedName>
</protein>
<evidence type="ECO:0000313" key="3">
    <source>
        <dbReference type="Proteomes" id="UP000886520"/>
    </source>
</evidence>
<keyword evidence="3" id="KW-1185">Reference proteome</keyword>
<dbReference type="OrthoDB" id="2015253at2759"/>
<dbReference type="GO" id="GO:0019752">
    <property type="term" value="P:carboxylic acid metabolic process"/>
    <property type="evidence" value="ECO:0007669"/>
    <property type="project" value="InterPro"/>
</dbReference>
<reference evidence="2" key="1">
    <citation type="submission" date="2021-01" db="EMBL/GenBank/DDBJ databases">
        <title>Adiantum capillus-veneris genome.</title>
        <authorList>
            <person name="Fang Y."/>
            <person name="Liao Q."/>
        </authorList>
    </citation>
    <scope>NUCLEOTIDE SEQUENCE</scope>
    <source>
        <strain evidence="2">H3</strain>
        <tissue evidence="2">Leaf</tissue>
    </source>
</reference>
<proteinExistence type="predicted"/>
<organism evidence="2 3">
    <name type="scientific">Adiantum capillus-veneris</name>
    <name type="common">Maidenhair fern</name>
    <dbReference type="NCBI Taxonomy" id="13818"/>
    <lineage>
        <taxon>Eukaryota</taxon>
        <taxon>Viridiplantae</taxon>
        <taxon>Streptophyta</taxon>
        <taxon>Embryophyta</taxon>
        <taxon>Tracheophyta</taxon>
        <taxon>Polypodiopsida</taxon>
        <taxon>Polypodiidae</taxon>
        <taxon>Polypodiales</taxon>
        <taxon>Pteridineae</taxon>
        <taxon>Pteridaceae</taxon>
        <taxon>Vittarioideae</taxon>
        <taxon>Adiantum</taxon>
    </lineage>
</organism>
<comment type="pathway">
    <text evidence="1">Amino-acid biosynthesis.</text>
</comment>
<evidence type="ECO:0000313" key="2">
    <source>
        <dbReference type="EMBL" id="KAI5059477.1"/>
    </source>
</evidence>
<dbReference type="GO" id="GO:0046912">
    <property type="term" value="F:acyltransferase activity, acyl groups converted into alkyl on transfer"/>
    <property type="evidence" value="ECO:0007669"/>
    <property type="project" value="InterPro"/>
</dbReference>
<dbReference type="PANTHER" id="PTHR43538:SF1">
    <property type="entry name" value="(R)-CITRAMALATE SYNTHASE"/>
    <property type="match status" value="1"/>
</dbReference>
<dbReference type="EMBL" id="JABFUD020000025">
    <property type="protein sequence ID" value="KAI5059477.1"/>
    <property type="molecule type" value="Genomic_DNA"/>
</dbReference>